<reference evidence="3" key="1">
    <citation type="journal article" date="2015" name="PLoS Genet.">
        <title>Genome Sequence and Transcriptome Analyses of Chrysochromulina tobin: Metabolic Tools for Enhanced Algal Fitness in the Prominent Order Prymnesiales (Haptophyceae).</title>
        <authorList>
            <person name="Hovde B.T."/>
            <person name="Deodato C.R."/>
            <person name="Hunsperger H.M."/>
            <person name="Ryken S.A."/>
            <person name="Yost W."/>
            <person name="Jha R.K."/>
            <person name="Patterson J."/>
            <person name="Monnat R.J. Jr."/>
            <person name="Barlow S.B."/>
            <person name="Starkenburg S.R."/>
            <person name="Cattolico R.A."/>
        </authorList>
    </citation>
    <scope>NUCLEOTIDE SEQUENCE</scope>
    <source>
        <strain evidence="3">CCMP291</strain>
    </source>
</reference>
<accession>A0A0M0J4X0</accession>
<dbReference type="InterPro" id="IPR019410">
    <property type="entry name" value="Methyltransf_16"/>
</dbReference>
<dbReference type="EMBL" id="JWZX01003357">
    <property type="protein sequence ID" value="KOO21515.1"/>
    <property type="molecule type" value="Genomic_DNA"/>
</dbReference>
<evidence type="ECO:0000313" key="2">
    <source>
        <dbReference type="EMBL" id="KOO21515.1"/>
    </source>
</evidence>
<comment type="caution">
    <text evidence="2">The sequence shown here is derived from an EMBL/GenBank/DDBJ whole genome shotgun (WGS) entry which is preliminary data.</text>
</comment>
<dbReference type="Pfam" id="PF10294">
    <property type="entry name" value="Methyltransf_16"/>
    <property type="match status" value="1"/>
</dbReference>
<evidence type="ECO:0000313" key="3">
    <source>
        <dbReference type="Proteomes" id="UP000037460"/>
    </source>
</evidence>
<dbReference type="InterPro" id="IPR029063">
    <property type="entry name" value="SAM-dependent_MTases_sf"/>
</dbReference>
<dbReference type="Gene3D" id="3.40.50.150">
    <property type="entry name" value="Vaccinia Virus protein VP39"/>
    <property type="match status" value="1"/>
</dbReference>
<feature type="region of interest" description="Disordered" evidence="1">
    <location>
        <begin position="1"/>
        <end position="21"/>
    </location>
</feature>
<protein>
    <submittedName>
        <fullName evidence="2">Uncharacterized protein</fullName>
    </submittedName>
</protein>
<proteinExistence type="predicted"/>
<sequence length="149" mass="15994">MTDQATDPADPAAGTGLRQHPSPLDIVSSVVSSGSSPAPLLPVVAKLLWGDAADLAGLPHPKYDIIAGADVLLFVDAHEGLLRTLEQLASATTVVLIEHTDRGKEAHEYPCDLLLFLKRVAAEGRWKPTVVRDSGRHITIRMVHVDAPW</sequence>
<feature type="compositionally biased region" description="Low complexity" evidence="1">
    <location>
        <begin position="1"/>
        <end position="16"/>
    </location>
</feature>
<gene>
    <name evidence="2" type="ORF">Ctob_003486</name>
</gene>
<organism evidence="2 3">
    <name type="scientific">Chrysochromulina tobinii</name>
    <dbReference type="NCBI Taxonomy" id="1460289"/>
    <lineage>
        <taxon>Eukaryota</taxon>
        <taxon>Haptista</taxon>
        <taxon>Haptophyta</taxon>
        <taxon>Prymnesiophyceae</taxon>
        <taxon>Prymnesiales</taxon>
        <taxon>Chrysochromulinaceae</taxon>
        <taxon>Chrysochromulina</taxon>
    </lineage>
</organism>
<name>A0A0M0J4X0_9EUKA</name>
<keyword evidence="3" id="KW-1185">Reference proteome</keyword>
<dbReference type="OrthoDB" id="10595328at2759"/>
<dbReference type="AlphaFoldDB" id="A0A0M0J4X0"/>
<evidence type="ECO:0000256" key="1">
    <source>
        <dbReference type="SAM" id="MobiDB-lite"/>
    </source>
</evidence>
<dbReference type="Proteomes" id="UP000037460">
    <property type="component" value="Unassembled WGS sequence"/>
</dbReference>